<feature type="compositionally biased region" description="Low complexity" evidence="1">
    <location>
        <begin position="111"/>
        <end position="123"/>
    </location>
</feature>
<reference evidence="2" key="1">
    <citation type="submission" date="2020-02" db="EMBL/GenBank/DDBJ databases">
        <authorList>
            <person name="Meier V. D."/>
        </authorList>
    </citation>
    <scope>NUCLEOTIDE SEQUENCE</scope>
    <source>
        <strain evidence="2">AVDCRST_MAG35</strain>
    </source>
</reference>
<name>A0A6J4PVL5_9ACTN</name>
<feature type="compositionally biased region" description="Basic residues" evidence="1">
    <location>
        <begin position="169"/>
        <end position="178"/>
    </location>
</feature>
<dbReference type="AlphaFoldDB" id="A0A6J4PVL5"/>
<feature type="non-terminal residue" evidence="2">
    <location>
        <position position="1"/>
    </location>
</feature>
<proteinExistence type="predicted"/>
<protein>
    <submittedName>
        <fullName evidence="2">Chromate transport protein ChrA</fullName>
    </submittedName>
</protein>
<feature type="non-terminal residue" evidence="2">
    <location>
        <position position="474"/>
    </location>
</feature>
<organism evidence="2">
    <name type="scientific">uncultured Quadrisphaera sp</name>
    <dbReference type="NCBI Taxonomy" id="904978"/>
    <lineage>
        <taxon>Bacteria</taxon>
        <taxon>Bacillati</taxon>
        <taxon>Actinomycetota</taxon>
        <taxon>Actinomycetes</taxon>
        <taxon>Kineosporiales</taxon>
        <taxon>Kineosporiaceae</taxon>
        <taxon>Quadrisphaera</taxon>
        <taxon>environmental samples</taxon>
    </lineage>
</organism>
<feature type="compositionally biased region" description="Basic residues" evidence="1">
    <location>
        <begin position="90"/>
        <end position="103"/>
    </location>
</feature>
<evidence type="ECO:0000256" key="1">
    <source>
        <dbReference type="SAM" id="MobiDB-lite"/>
    </source>
</evidence>
<feature type="region of interest" description="Disordered" evidence="1">
    <location>
        <begin position="1"/>
        <end position="350"/>
    </location>
</feature>
<feature type="compositionally biased region" description="Basic and acidic residues" evidence="1">
    <location>
        <begin position="303"/>
        <end position="325"/>
    </location>
</feature>
<feature type="compositionally biased region" description="Low complexity" evidence="1">
    <location>
        <begin position="73"/>
        <end position="89"/>
    </location>
</feature>
<feature type="compositionally biased region" description="Basic and acidic residues" evidence="1">
    <location>
        <begin position="36"/>
        <end position="65"/>
    </location>
</feature>
<gene>
    <name evidence="2" type="ORF">AVDCRST_MAG35-1976</name>
</gene>
<feature type="compositionally biased region" description="Low complexity" evidence="1">
    <location>
        <begin position="444"/>
        <end position="455"/>
    </location>
</feature>
<feature type="compositionally biased region" description="Basic residues" evidence="1">
    <location>
        <begin position="253"/>
        <end position="267"/>
    </location>
</feature>
<feature type="compositionally biased region" description="Basic residues" evidence="1">
    <location>
        <begin position="124"/>
        <end position="142"/>
    </location>
</feature>
<dbReference type="EMBL" id="CADCUY010000416">
    <property type="protein sequence ID" value="CAA9420814.1"/>
    <property type="molecule type" value="Genomic_DNA"/>
</dbReference>
<sequence>GRTRHRSCGAGPARRARAGCRPHRRRRAVPDGGARLVRDLAADLRRPGGPDRGDAADAGRGEAVDRPAPLPARPQLLHPPARPRGPAAGHLRRLAAQRRPRGPGRRDPVRAARGGRAARAVGGVRRRRGVHRRDGRLHRAGGRRAGDRRPGRRPRRREGPGPPGPRGPGRGRLRRAGGLRRPLPGGRRGRGRGRLGAGTVGAGHPARRDGSREEGRRAAAARARRRPAPPATQPLVHRDGPGARAARVGRAGGRVRRGDRHRQRLHRAGPLLLRGRPGDLRRRLRRAGLRGPAGGAGLRLAGSRRDGAGPGPGRDHPRAPGDGRAVRRLPRRLPRPGLARPVGGGGPGVPADHVGHVRALLRLHLPRGPVGRAAARQPHAVGRADGHHRRGRRRHREPGAVLRRAHAVQPHHHLDLGPGPPGAARPEQPAGGARGHRRPRRVPALRARVVGAAHPRGLRGARARRGAGGAARRL</sequence>
<feature type="compositionally biased region" description="Basic residues" evidence="1">
    <location>
        <begin position="386"/>
        <end position="396"/>
    </location>
</feature>
<feature type="compositionally biased region" description="Basic residues" evidence="1">
    <location>
        <begin position="434"/>
        <end position="443"/>
    </location>
</feature>
<feature type="region of interest" description="Disordered" evidence="1">
    <location>
        <begin position="371"/>
        <end position="474"/>
    </location>
</feature>
<feature type="compositionally biased region" description="Basic residues" evidence="1">
    <location>
        <begin position="14"/>
        <end position="27"/>
    </location>
</feature>
<feature type="compositionally biased region" description="Basic residues" evidence="1">
    <location>
        <begin position="456"/>
        <end position="465"/>
    </location>
</feature>
<feature type="compositionally biased region" description="Basic and acidic residues" evidence="1">
    <location>
        <begin position="206"/>
        <end position="217"/>
    </location>
</feature>
<accession>A0A6J4PVL5</accession>
<evidence type="ECO:0000313" key="2">
    <source>
        <dbReference type="EMBL" id="CAA9420814.1"/>
    </source>
</evidence>